<gene>
    <name evidence="2" type="ORF">E2C01_038707</name>
</gene>
<accession>A0A5B7FKT1</accession>
<dbReference type="Proteomes" id="UP000324222">
    <property type="component" value="Unassembled WGS sequence"/>
</dbReference>
<organism evidence="2 3">
    <name type="scientific">Portunus trituberculatus</name>
    <name type="common">Swimming crab</name>
    <name type="synonym">Neptunus trituberculatus</name>
    <dbReference type="NCBI Taxonomy" id="210409"/>
    <lineage>
        <taxon>Eukaryota</taxon>
        <taxon>Metazoa</taxon>
        <taxon>Ecdysozoa</taxon>
        <taxon>Arthropoda</taxon>
        <taxon>Crustacea</taxon>
        <taxon>Multicrustacea</taxon>
        <taxon>Malacostraca</taxon>
        <taxon>Eumalacostraca</taxon>
        <taxon>Eucarida</taxon>
        <taxon>Decapoda</taxon>
        <taxon>Pleocyemata</taxon>
        <taxon>Brachyura</taxon>
        <taxon>Eubrachyura</taxon>
        <taxon>Portunoidea</taxon>
        <taxon>Portunidae</taxon>
        <taxon>Portuninae</taxon>
        <taxon>Portunus</taxon>
    </lineage>
</organism>
<dbReference type="EMBL" id="VSRR010006536">
    <property type="protein sequence ID" value="MPC45024.1"/>
    <property type="molecule type" value="Genomic_DNA"/>
</dbReference>
<evidence type="ECO:0000313" key="2">
    <source>
        <dbReference type="EMBL" id="MPC45024.1"/>
    </source>
</evidence>
<feature type="compositionally biased region" description="Basic residues" evidence="1">
    <location>
        <begin position="30"/>
        <end position="40"/>
    </location>
</feature>
<evidence type="ECO:0000256" key="1">
    <source>
        <dbReference type="SAM" id="MobiDB-lite"/>
    </source>
</evidence>
<feature type="region of interest" description="Disordered" evidence="1">
    <location>
        <begin position="1"/>
        <end position="50"/>
    </location>
</feature>
<protein>
    <submittedName>
        <fullName evidence="2">Uncharacterized protein</fullName>
    </submittedName>
</protein>
<sequence length="76" mass="8516">MNFLNLERKIKQTEADEDSTPRQPVPCHATPRRAAPRRAPPRTPSVSWPFSDSRNIMNTMLYSGTVTNIAASECSI</sequence>
<evidence type="ECO:0000313" key="3">
    <source>
        <dbReference type="Proteomes" id="UP000324222"/>
    </source>
</evidence>
<feature type="compositionally biased region" description="Basic and acidic residues" evidence="1">
    <location>
        <begin position="1"/>
        <end position="14"/>
    </location>
</feature>
<name>A0A5B7FKT1_PORTR</name>
<dbReference type="AlphaFoldDB" id="A0A5B7FKT1"/>
<proteinExistence type="predicted"/>
<keyword evidence="3" id="KW-1185">Reference proteome</keyword>
<comment type="caution">
    <text evidence="2">The sequence shown here is derived from an EMBL/GenBank/DDBJ whole genome shotgun (WGS) entry which is preliminary data.</text>
</comment>
<reference evidence="2 3" key="1">
    <citation type="submission" date="2019-05" db="EMBL/GenBank/DDBJ databases">
        <title>Another draft genome of Portunus trituberculatus and its Hox gene families provides insights of decapod evolution.</title>
        <authorList>
            <person name="Jeong J.-H."/>
            <person name="Song I."/>
            <person name="Kim S."/>
            <person name="Choi T."/>
            <person name="Kim D."/>
            <person name="Ryu S."/>
            <person name="Kim W."/>
        </authorList>
    </citation>
    <scope>NUCLEOTIDE SEQUENCE [LARGE SCALE GENOMIC DNA]</scope>
    <source>
        <tissue evidence="2">Muscle</tissue>
    </source>
</reference>